<proteinExistence type="predicted"/>
<evidence type="ECO:0000313" key="2">
    <source>
        <dbReference type="EMBL" id="VDL72243.1"/>
    </source>
</evidence>
<dbReference type="EMBL" id="UYSL01020033">
    <property type="protein sequence ID" value="VDL72243.1"/>
    <property type="molecule type" value="Genomic_DNA"/>
</dbReference>
<dbReference type="OMA" id="IYEEICA"/>
<gene>
    <name evidence="2" type="ORF">NBR_LOCUS8654</name>
</gene>
<evidence type="ECO:0000313" key="3">
    <source>
        <dbReference type="Proteomes" id="UP000271162"/>
    </source>
</evidence>
<dbReference type="WBParaSite" id="NBR_0000865301-mRNA-1">
    <property type="protein sequence ID" value="NBR_0000865301-mRNA-1"/>
    <property type="gene ID" value="NBR_0000865301"/>
</dbReference>
<dbReference type="STRING" id="27835.A0A0N4XZN3"/>
<evidence type="ECO:0000313" key="4">
    <source>
        <dbReference type="WBParaSite" id="NBR_0000865301-mRNA-1"/>
    </source>
</evidence>
<evidence type="ECO:0000259" key="1">
    <source>
        <dbReference type="Pfam" id="PF19040"/>
    </source>
</evidence>
<keyword evidence="3" id="KW-1185">Reference proteome</keyword>
<dbReference type="InterPro" id="IPR050879">
    <property type="entry name" value="Acyltransferase_3"/>
</dbReference>
<dbReference type="GO" id="GO:0000271">
    <property type="term" value="P:polysaccharide biosynthetic process"/>
    <property type="evidence" value="ECO:0007669"/>
    <property type="project" value="TreeGrafter"/>
</dbReference>
<reference evidence="2 3" key="2">
    <citation type="submission" date="2018-11" db="EMBL/GenBank/DDBJ databases">
        <authorList>
            <consortium name="Pathogen Informatics"/>
        </authorList>
    </citation>
    <scope>NUCLEOTIDE SEQUENCE [LARGE SCALE GENOMIC DNA]</scope>
</reference>
<organism evidence="4">
    <name type="scientific">Nippostrongylus brasiliensis</name>
    <name type="common">Rat hookworm</name>
    <dbReference type="NCBI Taxonomy" id="27835"/>
    <lineage>
        <taxon>Eukaryota</taxon>
        <taxon>Metazoa</taxon>
        <taxon>Ecdysozoa</taxon>
        <taxon>Nematoda</taxon>
        <taxon>Chromadorea</taxon>
        <taxon>Rhabditida</taxon>
        <taxon>Rhabditina</taxon>
        <taxon>Rhabditomorpha</taxon>
        <taxon>Strongyloidea</taxon>
        <taxon>Heligmosomidae</taxon>
        <taxon>Nippostrongylus</taxon>
    </lineage>
</organism>
<dbReference type="PANTHER" id="PTHR23028">
    <property type="entry name" value="ACETYLTRANSFERASE"/>
    <property type="match status" value="1"/>
</dbReference>
<reference evidence="4" key="1">
    <citation type="submission" date="2017-02" db="UniProtKB">
        <authorList>
            <consortium name="WormBaseParasite"/>
        </authorList>
    </citation>
    <scope>IDENTIFICATION</scope>
</reference>
<dbReference type="PANTHER" id="PTHR23028:SF127">
    <property type="entry name" value="ACYL_TRANSF_3 DOMAIN-CONTAINING PROTEIN-RELATED"/>
    <property type="match status" value="1"/>
</dbReference>
<protein>
    <submittedName>
        <fullName evidence="4">SGNH domain-containing protein</fullName>
    </submittedName>
</protein>
<dbReference type="GO" id="GO:0016020">
    <property type="term" value="C:membrane"/>
    <property type="evidence" value="ECO:0007669"/>
    <property type="project" value="TreeGrafter"/>
</dbReference>
<dbReference type="InterPro" id="IPR043968">
    <property type="entry name" value="SGNH"/>
</dbReference>
<name>A0A0N4XZN3_NIPBR</name>
<sequence>MLEHDCNLKFSDYIHRVGEMRPDYLFVITKCVLRGREPNSTEQDAFVKQMSTRTQTLQNLVTKRMFILDALPRPIPRYVTVLNSKLSNHQSFNQTELFDQMAVEFTRSALRQVINSCEKCSLISYDNVFGSGSSFRVFDEKTKVSFFTEHYMSPFGLREVAPIYEEICASF</sequence>
<dbReference type="Pfam" id="PF19040">
    <property type="entry name" value="SGNH"/>
    <property type="match status" value="1"/>
</dbReference>
<feature type="domain" description="SGNH" evidence="1">
    <location>
        <begin position="15"/>
        <end position="165"/>
    </location>
</feature>
<dbReference type="AlphaFoldDB" id="A0A0N4XZN3"/>
<accession>A0A0N4XZN3</accession>
<dbReference type="Proteomes" id="UP000271162">
    <property type="component" value="Unassembled WGS sequence"/>
</dbReference>